<evidence type="ECO:0000313" key="4">
    <source>
        <dbReference type="Proteomes" id="UP001501447"/>
    </source>
</evidence>
<feature type="domain" description="AMP-binding enzyme C-terminal" evidence="2">
    <location>
        <begin position="420"/>
        <end position="495"/>
    </location>
</feature>
<dbReference type="InterPro" id="IPR025110">
    <property type="entry name" value="AMP-bd_C"/>
</dbReference>
<dbReference type="PANTHER" id="PTHR43767">
    <property type="entry name" value="LONG-CHAIN-FATTY-ACID--COA LIGASE"/>
    <property type="match status" value="1"/>
</dbReference>
<dbReference type="Gene3D" id="3.30.300.30">
    <property type="match status" value="1"/>
</dbReference>
<feature type="domain" description="AMP-dependent synthetase/ligase" evidence="1">
    <location>
        <begin position="8"/>
        <end position="370"/>
    </location>
</feature>
<evidence type="ECO:0000313" key="3">
    <source>
        <dbReference type="EMBL" id="GAA2614027.1"/>
    </source>
</evidence>
<dbReference type="RefSeq" id="WP_344566045.1">
    <property type="nucleotide sequence ID" value="NZ_BAAARJ010000008.1"/>
</dbReference>
<sequence>MYLTQPLHRALQQYPDRIATVHGDRERDFATHTDRVARLAAGLRSLGVAAGDRVAMYALNSDRYLEHLMAVPWADAVLAPVNTRWTEPEVALALNDCDARVLIVDDAFAGSVTALLDSCPGIRQVVYAGEGTTPEGCTDYEELIAASAPAPDARRERDALAALFYTGGTTGAPKGVMLSHTNLLTSALGCLASGFLATPGGCFLHTAPMFHLGDLAHWVMQSVAGNTQVTLPGFDPPALLAALPAHGVTDLFLVPTMLRLLLDHPDFDPGALAGLRRLVYAASPMPKELLDRVARLLPHVELVQAYGMTELSPAATLLGPAEHRGPHRYSAGRAAAHAEVRVVTPDGEEAPPGQVGEINCRGGHVMRGYWGRPEQSAEAVRGGWMRTGDAGFLDPEGYLYVVDRIKDMIITGGENVWSAEVEDALHEHSSVASCAVIGVPDDRYGERVHAVVVPAPGPLPTAAELDGHLRGRLAGYKVPRGYDFLGELPLSGTGKVLKRELRDRYLTPAPPAHPVAGP</sequence>
<dbReference type="PROSITE" id="PS00455">
    <property type="entry name" value="AMP_BINDING"/>
    <property type="match status" value="1"/>
</dbReference>
<dbReference type="EMBL" id="BAAARJ010000008">
    <property type="protein sequence ID" value="GAA2614027.1"/>
    <property type="molecule type" value="Genomic_DNA"/>
</dbReference>
<evidence type="ECO:0000259" key="1">
    <source>
        <dbReference type="Pfam" id="PF00501"/>
    </source>
</evidence>
<organism evidence="3 4">
    <name type="scientific">Streptomyces axinellae</name>
    <dbReference type="NCBI Taxonomy" id="552788"/>
    <lineage>
        <taxon>Bacteria</taxon>
        <taxon>Bacillati</taxon>
        <taxon>Actinomycetota</taxon>
        <taxon>Actinomycetes</taxon>
        <taxon>Kitasatosporales</taxon>
        <taxon>Streptomycetaceae</taxon>
        <taxon>Streptomyces</taxon>
    </lineage>
</organism>
<dbReference type="NCBIfam" id="NF004837">
    <property type="entry name" value="PRK06187.1"/>
    <property type="match status" value="1"/>
</dbReference>
<reference evidence="3 4" key="1">
    <citation type="journal article" date="2019" name="Int. J. Syst. Evol. Microbiol.">
        <title>The Global Catalogue of Microorganisms (GCM) 10K type strain sequencing project: providing services to taxonomists for standard genome sequencing and annotation.</title>
        <authorList>
            <consortium name="The Broad Institute Genomics Platform"/>
            <consortium name="The Broad Institute Genome Sequencing Center for Infectious Disease"/>
            <person name="Wu L."/>
            <person name="Ma J."/>
        </authorList>
    </citation>
    <scope>NUCLEOTIDE SEQUENCE [LARGE SCALE GENOMIC DNA]</scope>
    <source>
        <strain evidence="3 4">JCM 16373</strain>
    </source>
</reference>
<dbReference type="SUPFAM" id="SSF56801">
    <property type="entry name" value="Acetyl-CoA synthetase-like"/>
    <property type="match status" value="1"/>
</dbReference>
<dbReference type="InterPro" id="IPR020845">
    <property type="entry name" value="AMP-binding_CS"/>
</dbReference>
<keyword evidence="4" id="KW-1185">Reference proteome</keyword>
<dbReference type="GO" id="GO:0016874">
    <property type="term" value="F:ligase activity"/>
    <property type="evidence" value="ECO:0007669"/>
    <property type="project" value="UniProtKB-KW"/>
</dbReference>
<dbReference type="InterPro" id="IPR050237">
    <property type="entry name" value="ATP-dep_AMP-bd_enzyme"/>
</dbReference>
<comment type="caution">
    <text evidence="3">The sequence shown here is derived from an EMBL/GenBank/DDBJ whole genome shotgun (WGS) entry which is preliminary data.</text>
</comment>
<dbReference type="InterPro" id="IPR000873">
    <property type="entry name" value="AMP-dep_synth/lig_dom"/>
</dbReference>
<dbReference type="Pfam" id="PF13193">
    <property type="entry name" value="AMP-binding_C"/>
    <property type="match status" value="1"/>
</dbReference>
<dbReference type="Proteomes" id="UP001501447">
    <property type="component" value="Unassembled WGS sequence"/>
</dbReference>
<name>A0ABN3Q517_9ACTN</name>
<proteinExistence type="predicted"/>
<dbReference type="InterPro" id="IPR045851">
    <property type="entry name" value="AMP-bd_C_sf"/>
</dbReference>
<protein>
    <submittedName>
        <fullName evidence="3">Long-chain fatty acid--CoA ligase</fullName>
    </submittedName>
</protein>
<accession>A0ABN3Q517</accession>
<evidence type="ECO:0000259" key="2">
    <source>
        <dbReference type="Pfam" id="PF13193"/>
    </source>
</evidence>
<gene>
    <name evidence="3" type="ORF">GCM10009863_29700</name>
</gene>
<dbReference type="InterPro" id="IPR042099">
    <property type="entry name" value="ANL_N_sf"/>
</dbReference>
<dbReference type="PANTHER" id="PTHR43767:SF1">
    <property type="entry name" value="NONRIBOSOMAL PEPTIDE SYNTHASE PES1 (EUROFUNG)-RELATED"/>
    <property type="match status" value="1"/>
</dbReference>
<dbReference type="Gene3D" id="3.40.50.12780">
    <property type="entry name" value="N-terminal domain of ligase-like"/>
    <property type="match status" value="1"/>
</dbReference>
<dbReference type="Pfam" id="PF00501">
    <property type="entry name" value="AMP-binding"/>
    <property type="match status" value="1"/>
</dbReference>
<keyword evidence="3" id="KW-0436">Ligase</keyword>